<evidence type="ECO:0000256" key="5">
    <source>
        <dbReference type="ARBA" id="ARBA00016296"/>
    </source>
</evidence>
<keyword evidence="16" id="KW-1185">Reference proteome</keyword>
<gene>
    <name evidence="13 15" type="primary">gmk</name>
    <name evidence="15" type="ORF">GCM10007036_26020</name>
</gene>
<dbReference type="GO" id="GO:0004385">
    <property type="term" value="F:GMP kinase activity"/>
    <property type="evidence" value="ECO:0007669"/>
    <property type="project" value="UniProtKB-UniRule"/>
</dbReference>
<dbReference type="Pfam" id="PF00625">
    <property type="entry name" value="Guanylate_kin"/>
    <property type="match status" value="1"/>
</dbReference>
<dbReference type="Proteomes" id="UP000603912">
    <property type="component" value="Unassembled WGS sequence"/>
</dbReference>
<dbReference type="PANTHER" id="PTHR23117:SF13">
    <property type="entry name" value="GUANYLATE KINASE"/>
    <property type="match status" value="1"/>
</dbReference>
<comment type="function">
    <text evidence="1 13">Essential for recycling GMP and indirectly, cGMP.</text>
</comment>
<keyword evidence="6 13" id="KW-0963">Cytoplasm</keyword>
<evidence type="ECO:0000256" key="11">
    <source>
        <dbReference type="ARBA" id="ARBA00030128"/>
    </source>
</evidence>
<protein>
    <recommendedName>
        <fullName evidence="5 13">Guanylate kinase</fullName>
        <ecNumber evidence="4 13">2.7.4.8</ecNumber>
    </recommendedName>
    <alternativeName>
        <fullName evidence="11 13">GMP kinase</fullName>
    </alternativeName>
</protein>
<dbReference type="InterPro" id="IPR017665">
    <property type="entry name" value="Guanylate_kinase"/>
</dbReference>
<evidence type="ECO:0000256" key="13">
    <source>
        <dbReference type="HAMAP-Rule" id="MF_00328"/>
    </source>
</evidence>
<keyword evidence="8 13" id="KW-0547">Nucleotide-binding</keyword>
<dbReference type="GO" id="GO:0005829">
    <property type="term" value="C:cytosol"/>
    <property type="evidence" value="ECO:0007669"/>
    <property type="project" value="TreeGrafter"/>
</dbReference>
<keyword evidence="7 13" id="KW-0808">Transferase</keyword>
<dbReference type="HAMAP" id="MF_00328">
    <property type="entry name" value="Guanylate_kinase"/>
    <property type="match status" value="1"/>
</dbReference>
<dbReference type="SUPFAM" id="SSF52540">
    <property type="entry name" value="P-loop containing nucleoside triphosphate hydrolases"/>
    <property type="match status" value="1"/>
</dbReference>
<accession>A0A917MK39</accession>
<dbReference type="EMBL" id="BMES01000002">
    <property type="protein sequence ID" value="GGH21620.1"/>
    <property type="molecule type" value="Genomic_DNA"/>
</dbReference>
<dbReference type="CDD" id="cd00071">
    <property type="entry name" value="GMPK"/>
    <property type="match status" value="1"/>
</dbReference>
<dbReference type="PROSITE" id="PS00856">
    <property type="entry name" value="GUANYLATE_KINASE_1"/>
    <property type="match status" value="1"/>
</dbReference>
<evidence type="ECO:0000313" key="16">
    <source>
        <dbReference type="Proteomes" id="UP000603912"/>
    </source>
</evidence>
<evidence type="ECO:0000313" key="15">
    <source>
        <dbReference type="EMBL" id="GGH21620.1"/>
    </source>
</evidence>
<dbReference type="InterPro" id="IPR027417">
    <property type="entry name" value="P-loop_NTPase"/>
</dbReference>
<dbReference type="SMART" id="SM00072">
    <property type="entry name" value="GuKc"/>
    <property type="match status" value="1"/>
</dbReference>
<evidence type="ECO:0000256" key="12">
    <source>
        <dbReference type="ARBA" id="ARBA00048594"/>
    </source>
</evidence>
<comment type="subcellular location">
    <subcellularLocation>
        <location evidence="2 13">Cytoplasm</location>
    </subcellularLocation>
</comment>
<evidence type="ECO:0000256" key="9">
    <source>
        <dbReference type="ARBA" id="ARBA00022777"/>
    </source>
</evidence>
<evidence type="ECO:0000256" key="1">
    <source>
        <dbReference type="ARBA" id="ARBA00003531"/>
    </source>
</evidence>
<dbReference type="EC" id="2.7.4.8" evidence="4 13"/>
<dbReference type="PANTHER" id="PTHR23117">
    <property type="entry name" value="GUANYLATE KINASE-RELATED"/>
    <property type="match status" value="1"/>
</dbReference>
<dbReference type="InterPro" id="IPR020590">
    <property type="entry name" value="Guanylate_kinase_CS"/>
</dbReference>
<dbReference type="RefSeq" id="WP_244643854.1">
    <property type="nucleotide sequence ID" value="NZ_BMES01000002.1"/>
</dbReference>
<evidence type="ECO:0000256" key="3">
    <source>
        <dbReference type="ARBA" id="ARBA00005790"/>
    </source>
</evidence>
<evidence type="ECO:0000256" key="7">
    <source>
        <dbReference type="ARBA" id="ARBA00022679"/>
    </source>
</evidence>
<dbReference type="GO" id="GO:0005524">
    <property type="term" value="F:ATP binding"/>
    <property type="evidence" value="ECO:0007669"/>
    <property type="project" value="UniProtKB-UniRule"/>
</dbReference>
<comment type="caution">
    <text evidence="15">The sequence shown here is derived from an EMBL/GenBank/DDBJ whole genome shotgun (WGS) entry which is preliminary data.</text>
</comment>
<evidence type="ECO:0000256" key="4">
    <source>
        <dbReference type="ARBA" id="ARBA00012961"/>
    </source>
</evidence>
<evidence type="ECO:0000256" key="2">
    <source>
        <dbReference type="ARBA" id="ARBA00004496"/>
    </source>
</evidence>
<dbReference type="Gene3D" id="3.30.63.10">
    <property type="entry name" value="Guanylate Kinase phosphate binding domain"/>
    <property type="match status" value="1"/>
</dbReference>
<proteinExistence type="inferred from homology"/>
<comment type="similarity">
    <text evidence="3 13">Belongs to the guanylate kinase family.</text>
</comment>
<keyword evidence="9 13" id="KW-0418">Kinase</keyword>
<dbReference type="PROSITE" id="PS50052">
    <property type="entry name" value="GUANYLATE_KINASE_2"/>
    <property type="match status" value="1"/>
</dbReference>
<keyword evidence="10 13" id="KW-0067">ATP-binding</keyword>
<sequence length="221" mass="25086">MSSETMTAQLANDTVNRRGLLLVLSSPSGAGKTTLTRLLREQEPSLTLSVSVTTRPKRSSEVHGVHYRFISIDEFTEMRDRGDLLEWAEVHGNFYGSPRREIDKALAGGQDILFDIDYQGAMQVREKAASDVVSIFILPPSIPELKNRLERRAEDSADVIARRLSAAKIEIDRWRDYDYVLVNDDLERTFGRLRAILVAERLRRDRQTGLPDFVQGLLNDL</sequence>
<feature type="binding site" evidence="13">
    <location>
        <begin position="26"/>
        <end position="33"/>
    </location>
    <ligand>
        <name>ATP</name>
        <dbReference type="ChEBI" id="CHEBI:30616"/>
    </ligand>
</feature>
<evidence type="ECO:0000259" key="14">
    <source>
        <dbReference type="PROSITE" id="PS50052"/>
    </source>
</evidence>
<evidence type="ECO:0000256" key="6">
    <source>
        <dbReference type="ARBA" id="ARBA00022490"/>
    </source>
</evidence>
<dbReference type="FunFam" id="3.30.63.10:FF:000005">
    <property type="entry name" value="Guanylate kinase"/>
    <property type="match status" value="1"/>
</dbReference>
<reference evidence="15" key="2">
    <citation type="submission" date="2020-09" db="EMBL/GenBank/DDBJ databases">
        <authorList>
            <person name="Sun Q."/>
            <person name="Zhou Y."/>
        </authorList>
    </citation>
    <scope>NUCLEOTIDE SEQUENCE</scope>
    <source>
        <strain evidence="15">CGMCC 1.12214</strain>
    </source>
</reference>
<feature type="domain" description="Guanylate kinase-like" evidence="14">
    <location>
        <begin position="19"/>
        <end position="198"/>
    </location>
</feature>
<reference evidence="15" key="1">
    <citation type="journal article" date="2014" name="Int. J. Syst. Evol. Microbiol.">
        <title>Complete genome sequence of Corynebacterium casei LMG S-19264T (=DSM 44701T), isolated from a smear-ripened cheese.</title>
        <authorList>
            <consortium name="US DOE Joint Genome Institute (JGI-PGF)"/>
            <person name="Walter F."/>
            <person name="Albersmeier A."/>
            <person name="Kalinowski J."/>
            <person name="Ruckert C."/>
        </authorList>
    </citation>
    <scope>NUCLEOTIDE SEQUENCE</scope>
    <source>
        <strain evidence="15">CGMCC 1.12214</strain>
    </source>
</reference>
<name>A0A917MK39_9HYPH</name>
<evidence type="ECO:0000256" key="10">
    <source>
        <dbReference type="ARBA" id="ARBA00022840"/>
    </source>
</evidence>
<comment type="catalytic activity">
    <reaction evidence="12 13">
        <text>GMP + ATP = GDP + ADP</text>
        <dbReference type="Rhea" id="RHEA:20780"/>
        <dbReference type="ChEBI" id="CHEBI:30616"/>
        <dbReference type="ChEBI" id="CHEBI:58115"/>
        <dbReference type="ChEBI" id="CHEBI:58189"/>
        <dbReference type="ChEBI" id="CHEBI:456216"/>
        <dbReference type="EC" id="2.7.4.8"/>
    </reaction>
</comment>
<dbReference type="InterPro" id="IPR008144">
    <property type="entry name" value="Guanylate_kin-like_dom"/>
</dbReference>
<dbReference type="Gene3D" id="3.40.50.300">
    <property type="entry name" value="P-loop containing nucleotide triphosphate hydrolases"/>
    <property type="match status" value="1"/>
</dbReference>
<dbReference type="NCBIfam" id="TIGR03263">
    <property type="entry name" value="guanyl_kin"/>
    <property type="match status" value="1"/>
</dbReference>
<organism evidence="15 16">
    <name type="scientific">Alsobacter metallidurans</name>
    <dbReference type="NCBI Taxonomy" id="340221"/>
    <lineage>
        <taxon>Bacteria</taxon>
        <taxon>Pseudomonadati</taxon>
        <taxon>Pseudomonadota</taxon>
        <taxon>Alphaproteobacteria</taxon>
        <taxon>Hyphomicrobiales</taxon>
        <taxon>Alsobacteraceae</taxon>
        <taxon>Alsobacter</taxon>
    </lineage>
</organism>
<evidence type="ECO:0000256" key="8">
    <source>
        <dbReference type="ARBA" id="ARBA00022741"/>
    </source>
</evidence>
<dbReference type="InterPro" id="IPR008145">
    <property type="entry name" value="GK/Ca_channel_bsu"/>
</dbReference>
<dbReference type="AlphaFoldDB" id="A0A917MK39"/>